<evidence type="ECO:0000313" key="1">
    <source>
        <dbReference type="EMBL" id="QWM89432.1"/>
    </source>
</evidence>
<evidence type="ECO:0000313" key="2">
    <source>
        <dbReference type="Proteomes" id="UP000827406"/>
    </source>
</evidence>
<reference evidence="1 2" key="1">
    <citation type="submission" date="2021-04" db="EMBL/GenBank/DDBJ databases">
        <authorList>
            <person name="Shkoporov A.N."/>
            <person name="Stockdale S.R."/>
            <person name="Guerin E."/>
            <person name="Ross R.P."/>
            <person name="Hill C."/>
        </authorList>
    </citation>
    <scope>NUCLEOTIDE SEQUENCE [LARGE SCALE GENOMIC DNA]</scope>
    <source>
        <strain evidence="2">cr151_1</strain>
    </source>
</reference>
<organism evidence="1 2">
    <name type="scientific">uncultured phage cr151_1</name>
    <dbReference type="NCBI Taxonomy" id="2986406"/>
    <lineage>
        <taxon>Viruses</taxon>
        <taxon>Duplodnaviria</taxon>
        <taxon>Heunggongvirae</taxon>
        <taxon>Uroviricota</taxon>
        <taxon>Caudoviricetes</taxon>
        <taxon>Crassvirales</taxon>
        <taxon>Steigviridae</taxon>
        <taxon>Asinivirinae</taxon>
        <taxon>Kolpuevirus</taxon>
        <taxon>Kolpuevirus coli</taxon>
    </lineage>
</organism>
<accession>A0AAE7RV94</accession>
<protein>
    <submittedName>
        <fullName evidence="1">Uncharacterized protein</fullName>
    </submittedName>
</protein>
<dbReference type="EMBL" id="MZ130478">
    <property type="protein sequence ID" value="QWM89432.1"/>
    <property type="molecule type" value="Genomic_DNA"/>
</dbReference>
<proteinExistence type="predicted"/>
<keyword evidence="2" id="KW-1185">Reference proteome</keyword>
<dbReference type="Proteomes" id="UP000827406">
    <property type="component" value="Segment"/>
</dbReference>
<dbReference type="RefSeq" id="YP_010359004.1">
    <property type="nucleotide sequence ID" value="NC_062768.1"/>
</dbReference>
<gene>
    <name evidence="1" type="primary">gp_16096</name>
</gene>
<sequence length="77" mass="9246">MANQIKRKLALAGIPVKSYSVYDMELLEQYKQTNEYKKKEKYKKELIAKAKKKGKVNYDEIYDKVYPKTKYNVRAKY</sequence>
<dbReference type="KEGG" id="vg:75691847"/>
<dbReference type="GeneID" id="75691847"/>
<name>A0AAE7RV94_9CAUD</name>